<dbReference type="HOGENOM" id="CLU_2108979_0_0_1"/>
<gene>
    <name evidence="1" type="ORF">EDEG_00311</name>
</gene>
<protein>
    <submittedName>
        <fullName evidence="1">Uncharacterized protein</fullName>
    </submittedName>
</protein>
<accession>J9DHJ0</accession>
<dbReference type="EMBL" id="AFBI03000003">
    <property type="protein sequence ID" value="EJW02055.1"/>
    <property type="molecule type" value="Genomic_DNA"/>
</dbReference>
<dbReference type="InterPro" id="IPR009091">
    <property type="entry name" value="RCC1/BLIP-II"/>
</dbReference>
<keyword evidence="2" id="KW-1185">Reference proteome</keyword>
<dbReference type="AlphaFoldDB" id="J9DHJ0"/>
<organism evidence="1 2">
    <name type="scientific">Edhazardia aedis (strain USNM 41457)</name>
    <name type="common">Microsporidian parasite</name>
    <dbReference type="NCBI Taxonomy" id="1003232"/>
    <lineage>
        <taxon>Eukaryota</taxon>
        <taxon>Fungi</taxon>
        <taxon>Fungi incertae sedis</taxon>
        <taxon>Microsporidia</taxon>
        <taxon>Edhazardia</taxon>
    </lineage>
</organism>
<dbReference type="Gene3D" id="2.130.10.30">
    <property type="entry name" value="Regulator of chromosome condensation 1/beta-lactamase-inhibitor protein II"/>
    <property type="match status" value="1"/>
</dbReference>
<dbReference type="VEuPathDB" id="MicrosporidiaDB:EDEG_00311"/>
<dbReference type="InParanoid" id="J9DHJ0"/>
<dbReference type="SUPFAM" id="SSF50985">
    <property type="entry name" value="RCC1/BLIP-II"/>
    <property type="match status" value="1"/>
</dbReference>
<reference evidence="2" key="2">
    <citation type="submission" date="2015-07" db="EMBL/GenBank/DDBJ databases">
        <title>Contrasting host-pathogen interactions and genome evolution in two generalist and specialist microsporidian pathogens of mosquitoes.</title>
        <authorList>
            <consortium name="The Broad Institute Genomics Platform"/>
            <consortium name="The Broad Institute Genome Sequencing Center for Infectious Disease"/>
            <person name="Cuomo C.A."/>
            <person name="Sanscrainte N.D."/>
            <person name="Goldberg J.M."/>
            <person name="Heiman D."/>
            <person name="Young S."/>
            <person name="Zeng Q."/>
            <person name="Becnel J.J."/>
            <person name="Birren B.W."/>
        </authorList>
    </citation>
    <scope>NUCLEOTIDE SEQUENCE [LARGE SCALE GENOMIC DNA]</scope>
    <source>
        <strain evidence="2">USNM 41457</strain>
    </source>
</reference>
<sequence>MVKIINIVKVKGGTTHSLFLDNDGNLYGCGENGYGQLSHKKKELLTQKLVATNVLDFATDGLITFVVKKDGVYSCGTNYYGESGHKENGEYVCFLNKINFNIGEMVRIVFFVKLI</sequence>
<proteinExistence type="predicted"/>
<reference evidence="1 2" key="1">
    <citation type="submission" date="2011-08" db="EMBL/GenBank/DDBJ databases">
        <authorList>
            <person name="Liu Z.J."/>
            <person name="Shi F.L."/>
            <person name="Lu J.Q."/>
            <person name="Li M."/>
            <person name="Wang Z.L."/>
        </authorList>
    </citation>
    <scope>NUCLEOTIDE SEQUENCE [LARGE SCALE GENOMIC DNA]</scope>
    <source>
        <strain evidence="1 2">USNM 41457</strain>
    </source>
</reference>
<comment type="caution">
    <text evidence="1">The sequence shown here is derived from an EMBL/GenBank/DDBJ whole genome shotgun (WGS) entry which is preliminary data.</text>
</comment>
<evidence type="ECO:0000313" key="2">
    <source>
        <dbReference type="Proteomes" id="UP000003163"/>
    </source>
</evidence>
<dbReference type="Pfam" id="PF13540">
    <property type="entry name" value="RCC1_2"/>
    <property type="match status" value="1"/>
</dbReference>
<dbReference type="OrthoDB" id="61110at2759"/>
<name>J9DHJ0_EDHAE</name>
<evidence type="ECO:0000313" key="1">
    <source>
        <dbReference type="EMBL" id="EJW02055.1"/>
    </source>
</evidence>
<dbReference type="PANTHER" id="PTHR45982:SF1">
    <property type="entry name" value="REGULATOR OF CHROMOSOME CONDENSATION"/>
    <property type="match status" value="1"/>
</dbReference>
<dbReference type="InterPro" id="IPR051553">
    <property type="entry name" value="Ran_GTPase-activating"/>
</dbReference>
<dbReference type="Proteomes" id="UP000003163">
    <property type="component" value="Unassembled WGS sequence"/>
</dbReference>
<dbReference type="PANTHER" id="PTHR45982">
    <property type="entry name" value="REGULATOR OF CHROMOSOME CONDENSATION"/>
    <property type="match status" value="1"/>
</dbReference>